<dbReference type="InterPro" id="IPR015077">
    <property type="entry name" value="DUF1858"/>
</dbReference>
<sequence length="67" mass="7120">MAQVTKDMLIGQLLRVDANIAPILMRAGMHCLGCPSAQGESLEEAAMVHGLDADVLVAQINDFLANK</sequence>
<protein>
    <submittedName>
        <fullName evidence="2">DUF1858 domain-containing protein</fullName>
    </submittedName>
</protein>
<feature type="domain" description="DUF1858" evidence="1">
    <location>
        <begin position="5"/>
        <end position="57"/>
    </location>
</feature>
<dbReference type="EMBL" id="DXEX01000159">
    <property type="protein sequence ID" value="HIX59511.1"/>
    <property type="molecule type" value="Genomic_DNA"/>
</dbReference>
<evidence type="ECO:0000259" key="1">
    <source>
        <dbReference type="Pfam" id="PF08984"/>
    </source>
</evidence>
<comment type="caution">
    <text evidence="2">The sequence shown here is derived from an EMBL/GenBank/DDBJ whole genome shotgun (WGS) entry which is preliminary data.</text>
</comment>
<gene>
    <name evidence="2" type="ORF">IAA45_07345</name>
</gene>
<dbReference type="Pfam" id="PF08984">
    <property type="entry name" value="DUF1858"/>
    <property type="match status" value="1"/>
</dbReference>
<organism evidence="2 3">
    <name type="scientific">Candidatus Blautia gallistercoris</name>
    <dbReference type="NCBI Taxonomy" id="2838490"/>
    <lineage>
        <taxon>Bacteria</taxon>
        <taxon>Bacillati</taxon>
        <taxon>Bacillota</taxon>
        <taxon>Clostridia</taxon>
        <taxon>Lachnospirales</taxon>
        <taxon>Lachnospiraceae</taxon>
        <taxon>Blautia</taxon>
    </lineage>
</organism>
<dbReference type="PANTHER" id="PTHR39341">
    <property type="entry name" value="BSL7085 PROTEIN"/>
    <property type="match status" value="1"/>
</dbReference>
<dbReference type="AlphaFoldDB" id="A0A9D1WHV7"/>
<accession>A0A9D1WHV7</accession>
<name>A0A9D1WHV7_9FIRM</name>
<proteinExistence type="predicted"/>
<reference evidence="2" key="2">
    <citation type="submission" date="2021-04" db="EMBL/GenBank/DDBJ databases">
        <authorList>
            <person name="Gilroy R."/>
        </authorList>
    </citation>
    <scope>NUCLEOTIDE SEQUENCE</scope>
    <source>
        <strain evidence="2">ChiSjej1B19-8411</strain>
    </source>
</reference>
<dbReference type="Proteomes" id="UP000886817">
    <property type="component" value="Unassembled WGS sequence"/>
</dbReference>
<evidence type="ECO:0000313" key="3">
    <source>
        <dbReference type="Proteomes" id="UP000886817"/>
    </source>
</evidence>
<dbReference type="PANTHER" id="PTHR39341:SF1">
    <property type="entry name" value="DUF1858 DOMAIN-CONTAINING PROTEIN"/>
    <property type="match status" value="1"/>
</dbReference>
<dbReference type="NCBIfam" id="TIGR03980">
    <property type="entry name" value="prismane_assoc"/>
    <property type="match status" value="1"/>
</dbReference>
<dbReference type="InterPro" id="IPR038062">
    <property type="entry name" value="ScdA-like_N_sf"/>
</dbReference>
<evidence type="ECO:0000313" key="2">
    <source>
        <dbReference type="EMBL" id="HIX59511.1"/>
    </source>
</evidence>
<dbReference type="Gene3D" id="1.10.3910.10">
    <property type="entry name" value="SP0561-like"/>
    <property type="match status" value="1"/>
</dbReference>
<reference evidence="2" key="1">
    <citation type="journal article" date="2021" name="PeerJ">
        <title>Extensive microbial diversity within the chicken gut microbiome revealed by metagenomics and culture.</title>
        <authorList>
            <person name="Gilroy R."/>
            <person name="Ravi A."/>
            <person name="Getino M."/>
            <person name="Pursley I."/>
            <person name="Horton D.L."/>
            <person name="Alikhan N.F."/>
            <person name="Baker D."/>
            <person name="Gharbi K."/>
            <person name="Hall N."/>
            <person name="Watson M."/>
            <person name="Adriaenssens E.M."/>
            <person name="Foster-Nyarko E."/>
            <person name="Jarju S."/>
            <person name="Secka A."/>
            <person name="Antonio M."/>
            <person name="Oren A."/>
            <person name="Chaudhuri R.R."/>
            <person name="La Ragione R."/>
            <person name="Hildebrand F."/>
            <person name="Pallen M.J."/>
        </authorList>
    </citation>
    <scope>NUCLEOTIDE SEQUENCE</scope>
    <source>
        <strain evidence="2">ChiSjej1B19-8411</strain>
    </source>
</reference>
<dbReference type="InterPro" id="IPR023883">
    <property type="entry name" value="CHP03980_redox-disulphide"/>
</dbReference>
<dbReference type="SUPFAM" id="SSF140683">
    <property type="entry name" value="SP0561-like"/>
    <property type="match status" value="1"/>
</dbReference>